<proteinExistence type="predicted"/>
<dbReference type="InterPro" id="IPR045596">
    <property type="entry name" value="DUF6459"/>
</dbReference>
<gene>
    <name evidence="2" type="ORF">Pka01_48220</name>
</gene>
<protein>
    <submittedName>
        <fullName evidence="2">Uncharacterized protein</fullName>
    </submittedName>
</protein>
<dbReference type="RefSeq" id="WP_203885054.1">
    <property type="nucleotide sequence ID" value="NZ_BAABHH010000019.1"/>
</dbReference>
<evidence type="ECO:0000256" key="1">
    <source>
        <dbReference type="SAM" id="MobiDB-lite"/>
    </source>
</evidence>
<sequence length="171" mass="18612">MRKPIPLPRLASVPPADPPYDDERGPYAGPAATYGSLALAREPGEHRAARGLGEGTPGPRGGLILSPRGSVPDERRLRGLGQAMAEILTGRRPPESVQNRLSERAYRGLVRAGKMIDTQRPPMVGLPHVQQPVEGVLEMCVLVHCGDRSRVLALRLERFGVQWLVTDFETA</sequence>
<reference evidence="2 3" key="1">
    <citation type="submission" date="2021-01" db="EMBL/GenBank/DDBJ databases">
        <title>Whole genome shotgun sequence of Planotetraspora kaengkrachanensis NBRC 104272.</title>
        <authorList>
            <person name="Komaki H."/>
            <person name="Tamura T."/>
        </authorList>
    </citation>
    <scope>NUCLEOTIDE SEQUENCE [LARGE SCALE GENOMIC DNA]</scope>
    <source>
        <strain evidence="2 3">NBRC 104272</strain>
    </source>
</reference>
<dbReference type="Proteomes" id="UP000630097">
    <property type="component" value="Unassembled WGS sequence"/>
</dbReference>
<evidence type="ECO:0000313" key="2">
    <source>
        <dbReference type="EMBL" id="GIG81695.1"/>
    </source>
</evidence>
<accession>A0A8J3PVA7</accession>
<keyword evidence="3" id="KW-1185">Reference proteome</keyword>
<organism evidence="2 3">
    <name type="scientific">Planotetraspora kaengkrachanensis</name>
    <dbReference type="NCBI Taxonomy" id="575193"/>
    <lineage>
        <taxon>Bacteria</taxon>
        <taxon>Bacillati</taxon>
        <taxon>Actinomycetota</taxon>
        <taxon>Actinomycetes</taxon>
        <taxon>Streptosporangiales</taxon>
        <taxon>Streptosporangiaceae</taxon>
        <taxon>Planotetraspora</taxon>
    </lineage>
</organism>
<feature type="region of interest" description="Disordered" evidence="1">
    <location>
        <begin position="1"/>
        <end position="36"/>
    </location>
</feature>
<comment type="caution">
    <text evidence="2">The sequence shown here is derived from an EMBL/GenBank/DDBJ whole genome shotgun (WGS) entry which is preliminary data.</text>
</comment>
<feature type="region of interest" description="Disordered" evidence="1">
    <location>
        <begin position="48"/>
        <end position="72"/>
    </location>
</feature>
<dbReference type="AlphaFoldDB" id="A0A8J3PVA7"/>
<name>A0A8J3PVA7_9ACTN</name>
<dbReference type="EMBL" id="BONV01000024">
    <property type="protein sequence ID" value="GIG81695.1"/>
    <property type="molecule type" value="Genomic_DNA"/>
</dbReference>
<evidence type="ECO:0000313" key="3">
    <source>
        <dbReference type="Proteomes" id="UP000630097"/>
    </source>
</evidence>
<feature type="compositionally biased region" description="Gly residues" evidence="1">
    <location>
        <begin position="52"/>
        <end position="61"/>
    </location>
</feature>
<dbReference type="Pfam" id="PF20060">
    <property type="entry name" value="DUF6459"/>
    <property type="match status" value="1"/>
</dbReference>